<proteinExistence type="inferred from homology"/>
<dbReference type="SUPFAM" id="SSF54909">
    <property type="entry name" value="Dimeric alpha+beta barrel"/>
    <property type="match status" value="1"/>
</dbReference>
<dbReference type="AlphaFoldDB" id="A0A127QIK0"/>
<dbReference type="InterPro" id="IPR005545">
    <property type="entry name" value="YCII"/>
</dbReference>
<sequence length="120" mass="13308">MNYLCLVYLAQDKLNACPDNVCHGYREELRASGHYVASRALQPVDTATTVRVRNGQTTLTDGPFAETKEQLAGFYMIEAKDLNEAIHWASKIPPARFGSIEVRPVRELDLANLVSSVDAI</sequence>
<dbReference type="OrthoDB" id="9807535at2"/>
<dbReference type="InterPro" id="IPR011008">
    <property type="entry name" value="Dimeric_a/b-barrel"/>
</dbReference>
<organism evidence="3 4">
    <name type="scientific">Collimonas arenae</name>
    <dbReference type="NCBI Taxonomy" id="279058"/>
    <lineage>
        <taxon>Bacteria</taxon>
        <taxon>Pseudomonadati</taxon>
        <taxon>Pseudomonadota</taxon>
        <taxon>Betaproteobacteria</taxon>
        <taxon>Burkholderiales</taxon>
        <taxon>Oxalobacteraceae</taxon>
        <taxon>Collimonas</taxon>
    </lineage>
</organism>
<dbReference type="EMBL" id="CP013235">
    <property type="protein sequence ID" value="AMP09908.1"/>
    <property type="molecule type" value="Genomic_DNA"/>
</dbReference>
<dbReference type="Proteomes" id="UP000071778">
    <property type="component" value="Chromosome"/>
</dbReference>
<feature type="domain" description="YCII-related" evidence="2">
    <location>
        <begin position="1"/>
        <end position="108"/>
    </location>
</feature>
<evidence type="ECO:0000313" key="3">
    <source>
        <dbReference type="EMBL" id="AMP09908.1"/>
    </source>
</evidence>
<dbReference type="Pfam" id="PF03795">
    <property type="entry name" value="YCII"/>
    <property type="match status" value="1"/>
</dbReference>
<reference evidence="3 4" key="1">
    <citation type="submission" date="2015-11" db="EMBL/GenBank/DDBJ databases">
        <title>Exploring the genomic traits of fungus-feeding bacterial genus Collimonas.</title>
        <authorList>
            <person name="Song C."/>
            <person name="Schmidt R."/>
            <person name="de Jager V."/>
            <person name="Krzyzanowska D."/>
            <person name="Jongedijk E."/>
            <person name="Cankar K."/>
            <person name="Beekwilder J."/>
            <person name="van Veen A."/>
            <person name="de Boer W."/>
            <person name="van Veen J.A."/>
            <person name="Garbeva P."/>
        </authorList>
    </citation>
    <scope>NUCLEOTIDE SEQUENCE [LARGE SCALE GENOMIC DNA]</scope>
    <source>
        <strain evidence="3 4">Ter282</strain>
    </source>
</reference>
<accession>A0A127QIK0</accession>
<dbReference type="Gene3D" id="3.30.70.1060">
    <property type="entry name" value="Dimeric alpha+beta barrel"/>
    <property type="match status" value="1"/>
</dbReference>
<dbReference type="PANTHER" id="PTHR35174">
    <property type="entry name" value="BLL7171 PROTEIN-RELATED"/>
    <property type="match status" value="1"/>
</dbReference>
<name>A0A127QIK0_9BURK</name>
<keyword evidence="4" id="KW-1185">Reference proteome</keyword>
<dbReference type="RefSeq" id="WP_061533305.1">
    <property type="nucleotide sequence ID" value="NZ_CP013233.1"/>
</dbReference>
<evidence type="ECO:0000313" key="4">
    <source>
        <dbReference type="Proteomes" id="UP000071778"/>
    </source>
</evidence>
<evidence type="ECO:0000259" key="2">
    <source>
        <dbReference type="Pfam" id="PF03795"/>
    </source>
</evidence>
<protein>
    <submittedName>
        <fullName evidence="3">YCII-related domain protein</fullName>
    </submittedName>
</protein>
<gene>
    <name evidence="3" type="ORF">CAter282_2152</name>
</gene>
<evidence type="ECO:0000256" key="1">
    <source>
        <dbReference type="ARBA" id="ARBA00007689"/>
    </source>
</evidence>
<comment type="similarity">
    <text evidence="1">Belongs to the YciI family.</text>
</comment>
<dbReference type="PATRIC" id="fig|279058.17.peg.2311"/>
<dbReference type="PANTHER" id="PTHR35174:SF3">
    <property type="entry name" value="BLL7171 PROTEIN"/>
    <property type="match status" value="1"/>
</dbReference>